<keyword evidence="2" id="KW-1185">Reference proteome</keyword>
<comment type="caution">
    <text evidence="1">The sequence shown here is derived from an EMBL/GenBank/DDBJ whole genome shotgun (WGS) entry which is preliminary data.</text>
</comment>
<dbReference type="AlphaFoldDB" id="A0AAN5CBT7"/>
<proteinExistence type="predicted"/>
<evidence type="ECO:0000313" key="1">
    <source>
        <dbReference type="EMBL" id="GMR35511.1"/>
    </source>
</evidence>
<feature type="non-terminal residue" evidence="1">
    <location>
        <position position="1"/>
    </location>
</feature>
<gene>
    <name evidence="1" type="ORF">PMAYCL1PPCAC_05706</name>
</gene>
<reference evidence="2" key="1">
    <citation type="submission" date="2022-10" db="EMBL/GenBank/DDBJ databases">
        <title>Genome assembly of Pristionchus species.</title>
        <authorList>
            <person name="Yoshida K."/>
            <person name="Sommer R.J."/>
        </authorList>
    </citation>
    <scope>NUCLEOTIDE SEQUENCE [LARGE SCALE GENOMIC DNA]</scope>
    <source>
        <strain evidence="2">RS5460</strain>
    </source>
</reference>
<dbReference type="Proteomes" id="UP001328107">
    <property type="component" value="Unassembled WGS sequence"/>
</dbReference>
<name>A0AAN5CBT7_9BILA</name>
<dbReference type="EMBL" id="BTRK01000002">
    <property type="protein sequence ID" value="GMR35511.1"/>
    <property type="molecule type" value="Genomic_DNA"/>
</dbReference>
<feature type="non-terminal residue" evidence="1">
    <location>
        <position position="68"/>
    </location>
</feature>
<accession>A0AAN5CBT7</accession>
<protein>
    <submittedName>
        <fullName evidence="1">Uncharacterized protein</fullName>
    </submittedName>
</protein>
<organism evidence="1 2">
    <name type="scientific">Pristionchus mayeri</name>
    <dbReference type="NCBI Taxonomy" id="1317129"/>
    <lineage>
        <taxon>Eukaryota</taxon>
        <taxon>Metazoa</taxon>
        <taxon>Ecdysozoa</taxon>
        <taxon>Nematoda</taxon>
        <taxon>Chromadorea</taxon>
        <taxon>Rhabditida</taxon>
        <taxon>Rhabditina</taxon>
        <taxon>Diplogasteromorpha</taxon>
        <taxon>Diplogasteroidea</taxon>
        <taxon>Neodiplogasteridae</taxon>
        <taxon>Pristionchus</taxon>
    </lineage>
</organism>
<sequence length="68" mass="7839">AGATQQGRRSGWILSHPDDQYYNRQPAIFYRFLPCPMSRSNWSVLQVLQRNRSGSIQAGNDQGHYSRL</sequence>
<evidence type="ECO:0000313" key="2">
    <source>
        <dbReference type="Proteomes" id="UP001328107"/>
    </source>
</evidence>